<comment type="function">
    <text evidence="9">S-adenosyl-L-methionine-dependent methyltransferase that acts as a component of the wybutosine biosynthesis pathway. Wybutosine is a hyper modified guanosine with a tricyclic base found at the 3'-position adjacent to the anticodon of eukaryotic phenylalanine tRNA. Probably methylates N-4 position of wybutosine-86 to produce wybutosine-72.</text>
</comment>
<comment type="caution">
    <text evidence="13">The sequence shown here is derived from an EMBL/GenBank/DDBJ whole genome shotgun (WGS) entry which is preliminary data.</text>
</comment>
<protein>
    <recommendedName>
        <fullName evidence="10">tRNA wybutosine-synthesizing protein 3</fullName>
        <ecNumber evidence="2">2.1.1.282</ecNumber>
    </recommendedName>
    <alternativeName>
        <fullName evidence="7">tRNA(Phe) 7-((3-amino-3-carboxypropyl)-4-demethylwyosine(37)-N(4))-methyltransferase</fullName>
    </alternativeName>
</protein>
<dbReference type="InterPro" id="IPR036602">
    <property type="entry name" value="tRNA_yW-synthesising-like_sf"/>
</dbReference>
<feature type="region of interest" description="Disordered" evidence="11">
    <location>
        <begin position="271"/>
        <end position="290"/>
    </location>
</feature>
<comment type="similarity">
    <text evidence="1">Belongs to the TYW3 family.</text>
</comment>
<dbReference type="InterPro" id="IPR003827">
    <property type="entry name" value="tRNA_yW-synthesising"/>
</dbReference>
<keyword evidence="3" id="KW-0489">Methyltransferase</keyword>
<evidence type="ECO:0000256" key="10">
    <source>
        <dbReference type="ARBA" id="ARBA00069229"/>
    </source>
</evidence>
<keyword evidence="6" id="KW-0819">tRNA processing</keyword>
<dbReference type="FunFam" id="3.30.1960.10:FF:000003">
    <property type="entry name" value="tRNA methyltransferase"/>
    <property type="match status" value="1"/>
</dbReference>
<evidence type="ECO:0000256" key="3">
    <source>
        <dbReference type="ARBA" id="ARBA00022603"/>
    </source>
</evidence>
<evidence type="ECO:0000313" key="14">
    <source>
        <dbReference type="Proteomes" id="UP001385951"/>
    </source>
</evidence>
<keyword evidence="14" id="KW-1185">Reference proteome</keyword>
<evidence type="ECO:0000256" key="6">
    <source>
        <dbReference type="ARBA" id="ARBA00022694"/>
    </source>
</evidence>
<evidence type="ECO:0000256" key="7">
    <source>
        <dbReference type="ARBA" id="ARBA00030554"/>
    </source>
</evidence>
<dbReference type="GO" id="GO:0008168">
    <property type="term" value="F:methyltransferase activity"/>
    <property type="evidence" value="ECO:0007669"/>
    <property type="project" value="UniProtKB-KW"/>
</dbReference>
<evidence type="ECO:0000256" key="5">
    <source>
        <dbReference type="ARBA" id="ARBA00022691"/>
    </source>
</evidence>
<evidence type="ECO:0000256" key="8">
    <source>
        <dbReference type="ARBA" id="ARBA00049202"/>
    </source>
</evidence>
<feature type="region of interest" description="Disordered" evidence="11">
    <location>
        <begin position="233"/>
        <end position="260"/>
    </location>
</feature>
<dbReference type="GO" id="GO:0032259">
    <property type="term" value="P:methylation"/>
    <property type="evidence" value="ECO:0007669"/>
    <property type="project" value="UniProtKB-KW"/>
</dbReference>
<name>A0AAW0FLT7_9APHY</name>
<evidence type="ECO:0000259" key="12">
    <source>
        <dbReference type="Pfam" id="PF02676"/>
    </source>
</evidence>
<proteinExistence type="inferred from homology"/>
<keyword evidence="4" id="KW-0808">Transferase</keyword>
<dbReference type="SUPFAM" id="SSF111278">
    <property type="entry name" value="SSo0622-like"/>
    <property type="match status" value="1"/>
</dbReference>
<keyword evidence="5" id="KW-0949">S-adenosyl-L-methionine</keyword>
<evidence type="ECO:0000256" key="2">
    <source>
        <dbReference type="ARBA" id="ARBA00012750"/>
    </source>
</evidence>
<accession>A0AAW0FLT7</accession>
<dbReference type="PANTHER" id="PTHR48418:SF1">
    <property type="entry name" value="TRNA WYBUTOSINE-SYNTHESIZING PROTEIN 3"/>
    <property type="match status" value="1"/>
</dbReference>
<comment type="catalytic activity">
    <reaction evidence="8">
        <text>4-demethyl-7-[(3S)-3-amino-3-carboxypropyl]wyosine(37) in tRNA(Phe) + S-adenosyl-L-methionine = 7-[(3S)-3-amino-3-carboxypropyl]wyosine(37) in tRNA(Phe) + S-adenosyl-L-homocysteine + H(+)</text>
        <dbReference type="Rhea" id="RHEA:36635"/>
        <dbReference type="Rhea" id="RHEA-COMP:10378"/>
        <dbReference type="Rhea" id="RHEA-COMP:10379"/>
        <dbReference type="ChEBI" id="CHEBI:15378"/>
        <dbReference type="ChEBI" id="CHEBI:57856"/>
        <dbReference type="ChEBI" id="CHEBI:59789"/>
        <dbReference type="ChEBI" id="CHEBI:73543"/>
        <dbReference type="ChEBI" id="CHEBI:73550"/>
        <dbReference type="EC" id="2.1.1.282"/>
    </reaction>
</comment>
<organism evidence="13 14">
    <name type="scientific">Cerrena zonata</name>
    <dbReference type="NCBI Taxonomy" id="2478898"/>
    <lineage>
        <taxon>Eukaryota</taxon>
        <taxon>Fungi</taxon>
        <taxon>Dikarya</taxon>
        <taxon>Basidiomycota</taxon>
        <taxon>Agaricomycotina</taxon>
        <taxon>Agaricomycetes</taxon>
        <taxon>Polyporales</taxon>
        <taxon>Cerrenaceae</taxon>
        <taxon>Cerrena</taxon>
    </lineage>
</organism>
<dbReference type="GO" id="GO:0008033">
    <property type="term" value="P:tRNA processing"/>
    <property type="evidence" value="ECO:0007669"/>
    <property type="project" value="UniProtKB-KW"/>
</dbReference>
<feature type="domain" description="tRNA wybutosine-synthesizing protein" evidence="12">
    <location>
        <begin position="7"/>
        <end position="226"/>
    </location>
</feature>
<feature type="compositionally biased region" description="Basic and acidic residues" evidence="11">
    <location>
        <begin position="240"/>
        <end position="260"/>
    </location>
</feature>
<evidence type="ECO:0000256" key="4">
    <source>
        <dbReference type="ARBA" id="ARBA00022679"/>
    </source>
</evidence>
<dbReference type="Proteomes" id="UP001385951">
    <property type="component" value="Unassembled WGS sequence"/>
</dbReference>
<dbReference type="PANTHER" id="PTHR48418">
    <property type="entry name" value="TRNA WYBUTOSINE-SYNTHESIZING PROTEIN 3"/>
    <property type="match status" value="1"/>
</dbReference>
<reference evidence="13 14" key="1">
    <citation type="submission" date="2022-09" db="EMBL/GenBank/DDBJ databases">
        <authorList>
            <person name="Palmer J.M."/>
        </authorList>
    </citation>
    <scope>NUCLEOTIDE SEQUENCE [LARGE SCALE GENOMIC DNA]</scope>
    <source>
        <strain evidence="13 14">DSM 7382</strain>
    </source>
</reference>
<evidence type="ECO:0000256" key="11">
    <source>
        <dbReference type="SAM" id="MobiDB-lite"/>
    </source>
</evidence>
<evidence type="ECO:0000256" key="9">
    <source>
        <dbReference type="ARBA" id="ARBA00058049"/>
    </source>
</evidence>
<evidence type="ECO:0000313" key="13">
    <source>
        <dbReference type="EMBL" id="KAK7681127.1"/>
    </source>
</evidence>
<dbReference type="Gene3D" id="3.30.1960.10">
    <property type="entry name" value="tRNA wybutosine-synthesizing-like"/>
    <property type="match status" value="1"/>
</dbReference>
<dbReference type="Pfam" id="PF02676">
    <property type="entry name" value="TYW3"/>
    <property type="match status" value="1"/>
</dbReference>
<dbReference type="AlphaFoldDB" id="A0AAW0FLT7"/>
<dbReference type="EC" id="2.1.1.282" evidence="2"/>
<evidence type="ECO:0000256" key="1">
    <source>
        <dbReference type="ARBA" id="ARBA00008569"/>
    </source>
</evidence>
<dbReference type="EMBL" id="JASBNA010000043">
    <property type="protein sequence ID" value="KAK7681127.1"/>
    <property type="molecule type" value="Genomic_DNA"/>
</dbReference>
<gene>
    <name evidence="13" type="ORF">QCA50_015742</name>
</gene>
<sequence length="290" mass="32814">MQNPFDQKKQSILKEISANELTPDASPKGTIDEMCIPIIDLINSNKDMVTTSSCSGRVSVFLEGVKDILDVNDVQIGAKGNYGHWLFVTHDPKSLPNWYKSIDFKYDTDEQLKLSSMIDQKSRFILFKFEPLILHVKCRDLQMANALYTSAMGCGFRETGIGSNNIVGIRISIKLDVPIGYLNKSTTGEELISFVTQDYLQIITQLSEDRFKENFKKLDSLYKAIEQLNSKAVSSSATTEKQESKEDRKQRKMAEGLARREAVRAEKELKKLQKLAQQQQHPDGPENPSQ</sequence>